<evidence type="ECO:0000256" key="6">
    <source>
        <dbReference type="ARBA" id="ARBA00022525"/>
    </source>
</evidence>
<keyword evidence="9" id="KW-0119">Carbohydrate metabolism</keyword>
<evidence type="ECO:0000256" key="5">
    <source>
        <dbReference type="ARBA" id="ARBA00012706"/>
    </source>
</evidence>
<protein>
    <recommendedName>
        <fullName evidence="5">mannan endo-1,4-beta-mannosidase</fullName>
        <ecNumber evidence="5">3.2.1.78</ecNumber>
    </recommendedName>
</protein>
<evidence type="ECO:0000259" key="12">
    <source>
        <dbReference type="Pfam" id="PF26410"/>
    </source>
</evidence>
<evidence type="ECO:0000256" key="3">
    <source>
        <dbReference type="ARBA" id="ARBA00004613"/>
    </source>
</evidence>
<dbReference type="OrthoDB" id="406631at2759"/>
<dbReference type="FunFam" id="3.20.20.80:FF:000076">
    <property type="entry name" value="Mannan endo-1,4-beta-mannosidase A"/>
    <property type="match status" value="1"/>
</dbReference>
<dbReference type="InterPro" id="IPR045053">
    <property type="entry name" value="MAN-like"/>
</dbReference>
<evidence type="ECO:0000256" key="10">
    <source>
        <dbReference type="ARBA" id="ARBA00023295"/>
    </source>
</evidence>
<keyword evidence="7 11" id="KW-0732">Signal</keyword>
<dbReference type="VEuPathDB" id="FungiDB:AO090010000123"/>
<dbReference type="GO" id="GO:0016985">
    <property type="term" value="F:mannan endo-1,4-beta-mannosidase activity"/>
    <property type="evidence" value="ECO:0007669"/>
    <property type="project" value="UniProtKB-EC"/>
</dbReference>
<organism evidence="13 14">
    <name type="scientific">Aspergillus oryzae</name>
    <name type="common">Yellow koji mold</name>
    <dbReference type="NCBI Taxonomy" id="5062"/>
    <lineage>
        <taxon>Eukaryota</taxon>
        <taxon>Fungi</taxon>
        <taxon>Dikarya</taxon>
        <taxon>Ascomycota</taxon>
        <taxon>Pezizomycotina</taxon>
        <taxon>Eurotiomycetes</taxon>
        <taxon>Eurotiomycetidae</taxon>
        <taxon>Eurotiales</taxon>
        <taxon>Aspergillaceae</taxon>
        <taxon>Aspergillus</taxon>
        <taxon>Aspergillus subgen. Circumdati</taxon>
    </lineage>
</organism>
<dbReference type="Pfam" id="PF26410">
    <property type="entry name" value="GH5_mannosidase"/>
    <property type="match status" value="1"/>
</dbReference>
<dbReference type="InterPro" id="IPR017853">
    <property type="entry name" value="GH"/>
</dbReference>
<evidence type="ECO:0000313" key="14">
    <source>
        <dbReference type="Proteomes" id="UP000190312"/>
    </source>
</evidence>
<dbReference type="PANTHER" id="PTHR31451:SF39">
    <property type="entry name" value="MANNAN ENDO-1,4-BETA-MANNOSIDASE 1"/>
    <property type="match status" value="1"/>
</dbReference>
<dbReference type="GO" id="GO:0046355">
    <property type="term" value="P:mannan catabolic process"/>
    <property type="evidence" value="ECO:0007669"/>
    <property type="project" value="UniProtKB-ARBA"/>
</dbReference>
<dbReference type="Gene3D" id="3.20.20.80">
    <property type="entry name" value="Glycosidases"/>
    <property type="match status" value="1"/>
</dbReference>
<comment type="caution">
    <text evidence="13">The sequence shown here is derived from an EMBL/GenBank/DDBJ whole genome shotgun (WGS) entry which is preliminary data.</text>
</comment>
<sequence>MKLNPSLLTAAGLVSAQLASALPQASSSTVSPSPSPSATPGSFVTTSGLNFVIDGKTGYFAGSNSYWIGFQKNNDDVDLVFSHLQESGLKILRVWGFNDVNQKPTDGSVYYHLLADGTATVNEGEDGLQRLDYVVSSAEKHGIKLIINFVNFWDDYGGINAYVKAFGGSKEDFYTNDAMQAAYRAYIKAVISRYSDSTAIFAWELANEPRCQGCETTVLYNWIESTSQYIKSLDSKHLVCIGDEGFGLDTGSDGSYPYQYSEGSDFAKNLAIPTIDFGTFHLYPSSWGTTNDWGNGWVTSHGAACKAAGKPCLFEEYGVTSDHCAVEKPWQNTALNTTAISGDLYWQYGDQLSGGPSPDDGNTFYYGTDDFKCLVTDHIAAINSHHDPEYPQLQGLINFQRPDHMGTWDLQYFTTGPTFAIVIATFFSLGAQALEAPIDGYGVEDFEWEVEASPSNKLRLRGTIEEVTNQVRSIKSNYKYERRDGTNASTASLEKHYDEESLVCYPNGWGAADGNTVQEGVEYLKNDVAGKPTNGPGPGNCGRTESKTLDSCREIGLAAEEICNRCWMSAVASNSGFENLCAGQMFMKDKWNVIVRDAKC</sequence>
<feature type="signal peptide" evidence="11">
    <location>
        <begin position="1"/>
        <end position="21"/>
    </location>
</feature>
<feature type="chain" id="PRO_5012797684" description="mannan endo-1,4-beta-mannosidase" evidence="11">
    <location>
        <begin position="22"/>
        <end position="600"/>
    </location>
</feature>
<reference evidence="13 14" key="1">
    <citation type="submission" date="2016-10" db="EMBL/GenBank/DDBJ databases">
        <title>Genome sequencing of Aspergillus oryzae BCC7051.</title>
        <authorList>
            <person name="Thammarongtham C."/>
            <person name="Vorapreeda T."/>
            <person name="Nookaew I."/>
            <person name="Srisuk T."/>
            <person name="Land M."/>
            <person name="Jeennor S."/>
            <person name="Laoteng K."/>
        </authorList>
    </citation>
    <scope>NUCLEOTIDE SEQUENCE [LARGE SCALE GENOMIC DNA]</scope>
    <source>
        <strain evidence="13 14">BCC7051</strain>
    </source>
</reference>
<evidence type="ECO:0000313" key="13">
    <source>
        <dbReference type="EMBL" id="OOO07420.1"/>
    </source>
</evidence>
<comment type="subcellular location">
    <subcellularLocation>
        <location evidence="3">Secreted</location>
    </subcellularLocation>
</comment>
<gene>
    <name evidence="13" type="ORF">OAory_01039200</name>
</gene>
<evidence type="ECO:0000256" key="11">
    <source>
        <dbReference type="SAM" id="SignalP"/>
    </source>
</evidence>
<feature type="domain" description="Glycoside hydrolase family 5" evidence="12">
    <location>
        <begin position="42"/>
        <end position="331"/>
    </location>
</feature>
<keyword evidence="6" id="KW-0964">Secreted</keyword>
<keyword evidence="8 13" id="KW-0378">Hydrolase</keyword>
<dbReference type="EC" id="3.2.1.78" evidence="5"/>
<evidence type="ECO:0000256" key="7">
    <source>
        <dbReference type="ARBA" id="ARBA00022729"/>
    </source>
</evidence>
<dbReference type="AlphaFoldDB" id="A0A1S9DEF1"/>
<dbReference type="eggNOG" id="ENOG502QS4Q">
    <property type="taxonomic scope" value="Eukaryota"/>
</dbReference>
<comment type="catalytic activity">
    <reaction evidence="1">
        <text>Random hydrolysis of (1-&gt;4)-beta-D-mannosidic linkages in mannans, galactomannans and glucomannans.</text>
        <dbReference type="EC" id="3.2.1.78"/>
    </reaction>
</comment>
<name>A0A1S9DEF1_ASPOZ</name>
<dbReference type="SUPFAM" id="SSF51445">
    <property type="entry name" value="(Trans)glycosidases"/>
    <property type="match status" value="1"/>
</dbReference>
<keyword evidence="10" id="KW-0326">Glycosidase</keyword>
<evidence type="ECO:0000256" key="4">
    <source>
        <dbReference type="ARBA" id="ARBA00005641"/>
    </source>
</evidence>
<accession>A0A1S9DEF1</accession>
<evidence type="ECO:0000256" key="2">
    <source>
        <dbReference type="ARBA" id="ARBA00002993"/>
    </source>
</evidence>
<dbReference type="Proteomes" id="UP000190312">
    <property type="component" value="Unassembled WGS sequence"/>
</dbReference>
<evidence type="ECO:0000256" key="1">
    <source>
        <dbReference type="ARBA" id="ARBA00001678"/>
    </source>
</evidence>
<dbReference type="GO" id="GO:0005576">
    <property type="term" value="C:extracellular region"/>
    <property type="evidence" value="ECO:0007669"/>
    <property type="project" value="UniProtKB-SubCell"/>
</dbReference>
<comment type="similarity">
    <text evidence="4">Belongs to the glycosyl hydrolase 5 (cellulase A) family.</text>
</comment>
<dbReference type="EMBL" id="MKZY01000006">
    <property type="protein sequence ID" value="OOO07420.1"/>
    <property type="molecule type" value="Genomic_DNA"/>
</dbReference>
<evidence type="ECO:0000256" key="9">
    <source>
        <dbReference type="ARBA" id="ARBA00023277"/>
    </source>
</evidence>
<dbReference type="PANTHER" id="PTHR31451">
    <property type="match status" value="1"/>
</dbReference>
<proteinExistence type="inferred from homology"/>
<dbReference type="VEuPathDB" id="FungiDB:AO090010000122"/>
<dbReference type="InterPro" id="IPR001547">
    <property type="entry name" value="Glyco_hydro_5"/>
</dbReference>
<evidence type="ECO:0000256" key="8">
    <source>
        <dbReference type="ARBA" id="ARBA00022801"/>
    </source>
</evidence>
<comment type="function">
    <text evidence="2">Endo-1,4-mannanase, a crucial enzyme for depolymerization of seed galactomannans and wood galactoglucomannans.</text>
</comment>